<dbReference type="AlphaFoldDB" id="A0A2G2Z221"/>
<protein>
    <submittedName>
        <fullName evidence="1">Uncharacterized protein</fullName>
    </submittedName>
</protein>
<dbReference type="Proteomes" id="UP000222542">
    <property type="component" value="Unassembled WGS sequence"/>
</dbReference>
<organism evidence="1 2">
    <name type="scientific">Capsicum annuum</name>
    <name type="common">Capsicum pepper</name>
    <dbReference type="NCBI Taxonomy" id="4072"/>
    <lineage>
        <taxon>Eukaryota</taxon>
        <taxon>Viridiplantae</taxon>
        <taxon>Streptophyta</taxon>
        <taxon>Embryophyta</taxon>
        <taxon>Tracheophyta</taxon>
        <taxon>Spermatophyta</taxon>
        <taxon>Magnoliopsida</taxon>
        <taxon>eudicotyledons</taxon>
        <taxon>Gunneridae</taxon>
        <taxon>Pentapetalae</taxon>
        <taxon>asterids</taxon>
        <taxon>lamiids</taxon>
        <taxon>Solanales</taxon>
        <taxon>Solanaceae</taxon>
        <taxon>Solanoideae</taxon>
        <taxon>Capsiceae</taxon>
        <taxon>Capsicum</taxon>
    </lineage>
</organism>
<evidence type="ECO:0000313" key="2">
    <source>
        <dbReference type="Proteomes" id="UP000222542"/>
    </source>
</evidence>
<reference evidence="1 2" key="1">
    <citation type="journal article" date="2014" name="Nat. Genet.">
        <title>Genome sequence of the hot pepper provides insights into the evolution of pungency in Capsicum species.</title>
        <authorList>
            <person name="Kim S."/>
            <person name="Park M."/>
            <person name="Yeom S.I."/>
            <person name="Kim Y.M."/>
            <person name="Lee J.M."/>
            <person name="Lee H.A."/>
            <person name="Seo E."/>
            <person name="Choi J."/>
            <person name="Cheong K."/>
            <person name="Kim K.T."/>
            <person name="Jung K."/>
            <person name="Lee G.W."/>
            <person name="Oh S.K."/>
            <person name="Bae C."/>
            <person name="Kim S.B."/>
            <person name="Lee H.Y."/>
            <person name="Kim S.Y."/>
            <person name="Kim M.S."/>
            <person name="Kang B.C."/>
            <person name="Jo Y.D."/>
            <person name="Yang H.B."/>
            <person name="Jeong H.J."/>
            <person name="Kang W.H."/>
            <person name="Kwon J.K."/>
            <person name="Shin C."/>
            <person name="Lim J.Y."/>
            <person name="Park J.H."/>
            <person name="Huh J.H."/>
            <person name="Kim J.S."/>
            <person name="Kim B.D."/>
            <person name="Cohen O."/>
            <person name="Paran I."/>
            <person name="Suh M.C."/>
            <person name="Lee S.B."/>
            <person name="Kim Y.K."/>
            <person name="Shin Y."/>
            <person name="Noh S.J."/>
            <person name="Park J."/>
            <person name="Seo Y.S."/>
            <person name="Kwon S.Y."/>
            <person name="Kim H.A."/>
            <person name="Park J.M."/>
            <person name="Kim H.J."/>
            <person name="Choi S.B."/>
            <person name="Bosland P.W."/>
            <person name="Reeves G."/>
            <person name="Jo S.H."/>
            <person name="Lee B.W."/>
            <person name="Cho H.T."/>
            <person name="Choi H.S."/>
            <person name="Lee M.S."/>
            <person name="Yu Y."/>
            <person name="Do Choi Y."/>
            <person name="Park B.S."/>
            <person name="van Deynze A."/>
            <person name="Ashrafi H."/>
            <person name="Hill T."/>
            <person name="Kim W.T."/>
            <person name="Pai H.S."/>
            <person name="Ahn H.K."/>
            <person name="Yeam I."/>
            <person name="Giovannoni J.J."/>
            <person name="Rose J.K."/>
            <person name="Sorensen I."/>
            <person name="Lee S.J."/>
            <person name="Kim R.W."/>
            <person name="Choi I.Y."/>
            <person name="Choi B.S."/>
            <person name="Lim J.S."/>
            <person name="Lee Y.H."/>
            <person name="Choi D."/>
        </authorList>
    </citation>
    <scope>NUCLEOTIDE SEQUENCE [LARGE SCALE GENOMIC DNA]</scope>
    <source>
        <strain evidence="2">cv. CM334</strain>
    </source>
</reference>
<reference evidence="1 2" key="2">
    <citation type="journal article" date="2017" name="Genome Biol.">
        <title>New reference genome sequences of hot pepper reveal the massive evolution of plant disease-resistance genes by retroduplication.</title>
        <authorList>
            <person name="Kim S."/>
            <person name="Park J."/>
            <person name="Yeom S.I."/>
            <person name="Kim Y.M."/>
            <person name="Seo E."/>
            <person name="Kim K.T."/>
            <person name="Kim M.S."/>
            <person name="Lee J.M."/>
            <person name="Cheong K."/>
            <person name="Shin H.S."/>
            <person name="Kim S.B."/>
            <person name="Han K."/>
            <person name="Lee J."/>
            <person name="Park M."/>
            <person name="Lee H.A."/>
            <person name="Lee H.Y."/>
            <person name="Lee Y."/>
            <person name="Oh S."/>
            <person name="Lee J.H."/>
            <person name="Choi E."/>
            <person name="Choi E."/>
            <person name="Lee S.E."/>
            <person name="Jeon J."/>
            <person name="Kim H."/>
            <person name="Choi G."/>
            <person name="Song H."/>
            <person name="Lee J."/>
            <person name="Lee S.C."/>
            <person name="Kwon J.K."/>
            <person name="Lee H.Y."/>
            <person name="Koo N."/>
            <person name="Hong Y."/>
            <person name="Kim R.W."/>
            <person name="Kang W.H."/>
            <person name="Huh J.H."/>
            <person name="Kang B.C."/>
            <person name="Yang T.J."/>
            <person name="Lee Y.H."/>
            <person name="Bennetzen J.L."/>
            <person name="Choi D."/>
        </authorList>
    </citation>
    <scope>NUCLEOTIDE SEQUENCE [LARGE SCALE GENOMIC DNA]</scope>
    <source>
        <strain evidence="2">cv. CM334</strain>
    </source>
</reference>
<sequence>MILADVRPLVITERNLRHGMIKMWSGSYEPQDMCVGTSLDKDLMVVHSGTEAYETAKQLKDLFQEFTSHQRELYKKFSVEEMTILQEQQQQQLNQITDV</sequence>
<dbReference type="Gramene" id="PHT75951">
    <property type="protein sequence ID" value="PHT75951"/>
    <property type="gene ID" value="T459_19473"/>
</dbReference>
<comment type="caution">
    <text evidence="1">The sequence shown here is derived from an EMBL/GenBank/DDBJ whole genome shotgun (WGS) entry which is preliminary data.</text>
</comment>
<accession>A0A2G2Z221</accession>
<evidence type="ECO:0000313" key="1">
    <source>
        <dbReference type="EMBL" id="PHT75951.1"/>
    </source>
</evidence>
<proteinExistence type="predicted"/>
<keyword evidence="2" id="KW-1185">Reference proteome</keyword>
<dbReference type="PANTHER" id="PTHR36384:SF2">
    <property type="entry name" value="SAWADEE DOMAIN-CONTAINING PROTEIN"/>
    <property type="match status" value="1"/>
</dbReference>
<dbReference type="PANTHER" id="PTHR36384">
    <property type="entry name" value="SAWADEE PROTEIN"/>
    <property type="match status" value="1"/>
</dbReference>
<gene>
    <name evidence="1" type="ORF">T459_19473</name>
</gene>
<name>A0A2G2Z221_CAPAN</name>
<dbReference type="EMBL" id="AYRZ02000007">
    <property type="protein sequence ID" value="PHT75951.1"/>
    <property type="molecule type" value="Genomic_DNA"/>
</dbReference>